<comment type="caution">
    <text evidence="2">The sequence shown here is derived from an EMBL/GenBank/DDBJ whole genome shotgun (WGS) entry which is preliminary data.</text>
</comment>
<dbReference type="PATRIC" id="fig|1395513.3.peg.3627"/>
<dbReference type="EMBL" id="AWTC01000026">
    <property type="protein sequence ID" value="EST10313.1"/>
    <property type="molecule type" value="Genomic_DNA"/>
</dbReference>
<feature type="signal peptide" evidence="1">
    <location>
        <begin position="1"/>
        <end position="28"/>
    </location>
</feature>
<evidence type="ECO:0000256" key="1">
    <source>
        <dbReference type="SAM" id="SignalP"/>
    </source>
</evidence>
<keyword evidence="1" id="KW-0732">Signal</keyword>
<dbReference type="PROSITE" id="PS51257">
    <property type="entry name" value="PROKAR_LIPOPROTEIN"/>
    <property type="match status" value="1"/>
</dbReference>
<dbReference type="Proteomes" id="UP000018296">
    <property type="component" value="Unassembled WGS sequence"/>
</dbReference>
<proteinExistence type="predicted"/>
<accession>V6ITS9</accession>
<dbReference type="AlphaFoldDB" id="V6ITS9"/>
<protein>
    <submittedName>
        <fullName evidence="2">Cellsurface protein</fullName>
    </submittedName>
</protein>
<reference evidence="2 3" key="1">
    <citation type="journal article" date="2013" name="Genome Announc.">
        <title>Genome Sequence of Sporolactobacillus laevolacticus DSM442, an Efficient Polymer-Grade D-Lactate Producer from Agricultural Waste Cottonseed as a Nitrogen Source.</title>
        <authorList>
            <person name="Wang H."/>
            <person name="Wang L."/>
            <person name="Ju J."/>
            <person name="Yu B."/>
            <person name="Ma Y."/>
        </authorList>
    </citation>
    <scope>NUCLEOTIDE SEQUENCE [LARGE SCALE GENOMIC DNA]</scope>
    <source>
        <strain evidence="2 3">DSM 442</strain>
    </source>
</reference>
<evidence type="ECO:0000313" key="2">
    <source>
        <dbReference type="EMBL" id="EST10313.1"/>
    </source>
</evidence>
<feature type="chain" id="PRO_5004746934" evidence="1">
    <location>
        <begin position="29"/>
        <end position="216"/>
    </location>
</feature>
<dbReference type="OrthoDB" id="1796373at2"/>
<dbReference type="RefSeq" id="WP_023511761.1">
    <property type="nucleotide sequence ID" value="NZ_AWTC01000026.1"/>
</dbReference>
<organism evidence="2 3">
    <name type="scientific">Sporolactobacillus laevolacticus DSM 442</name>
    <dbReference type="NCBI Taxonomy" id="1395513"/>
    <lineage>
        <taxon>Bacteria</taxon>
        <taxon>Bacillati</taxon>
        <taxon>Bacillota</taxon>
        <taxon>Bacilli</taxon>
        <taxon>Bacillales</taxon>
        <taxon>Sporolactobacillaceae</taxon>
        <taxon>Sporolactobacillus</taxon>
    </lineage>
</organism>
<keyword evidence="3" id="KW-1185">Reference proteome</keyword>
<sequence length="216" mass="24415">MNKKVIRILVLMLSIILMVSGCSEKYDAKDGNRYPIKRFKGSFTVDPNNVKAIAGFADYVFVGYVNRLTKTIYRNPVNIETKDDGTSTIADPYTVYEVTVVKNIKGNLIQNQEIPILKEGGITQDKKEVQLYEDDILPLEEKYYIFVGYAQSDGSILISGPNSNVELKDFAVDPSAKKSLINNKLSDDGQILKMQKAVEAQIPRDRKRFKSKYESK</sequence>
<gene>
    <name evidence="2" type="ORF">P343_17910</name>
</gene>
<evidence type="ECO:0000313" key="3">
    <source>
        <dbReference type="Proteomes" id="UP000018296"/>
    </source>
</evidence>
<dbReference type="eggNOG" id="ENOG5032USN">
    <property type="taxonomic scope" value="Bacteria"/>
</dbReference>
<name>V6ITS9_9BACL</name>